<evidence type="ECO:0000256" key="1">
    <source>
        <dbReference type="ARBA" id="ARBA00001938"/>
    </source>
</evidence>
<dbReference type="Pfam" id="PF00364">
    <property type="entry name" value="Biotin_lipoyl"/>
    <property type="match status" value="2"/>
</dbReference>
<dbReference type="NCBIfam" id="TIGR02927">
    <property type="entry name" value="SucB_Actino"/>
    <property type="match status" value="1"/>
</dbReference>
<dbReference type="Gene3D" id="4.10.320.10">
    <property type="entry name" value="E3-binding domain"/>
    <property type="match status" value="1"/>
</dbReference>
<dbReference type="GO" id="GO:0005737">
    <property type="term" value="C:cytoplasm"/>
    <property type="evidence" value="ECO:0007669"/>
    <property type="project" value="TreeGrafter"/>
</dbReference>
<dbReference type="PROSITE" id="PS51826">
    <property type="entry name" value="PSBD"/>
    <property type="match status" value="1"/>
</dbReference>
<evidence type="ECO:0000256" key="5">
    <source>
        <dbReference type="ARBA" id="ARBA00023315"/>
    </source>
</evidence>
<evidence type="ECO:0000313" key="10">
    <source>
        <dbReference type="EMBL" id="SEI90670.1"/>
    </source>
</evidence>
<dbReference type="EMBL" id="FNZI01000001">
    <property type="protein sequence ID" value="SEI90670.1"/>
    <property type="molecule type" value="Genomic_DNA"/>
</dbReference>
<keyword evidence="4 6" id="KW-0450">Lipoyl</keyword>
<dbReference type="InterPro" id="IPR014276">
    <property type="entry name" value="2-oxoglutarate_DH_E2"/>
</dbReference>
<accession>A0A1H6UQY1</accession>
<reference evidence="11" key="1">
    <citation type="submission" date="2016-10" db="EMBL/GenBank/DDBJ databases">
        <authorList>
            <person name="Varghese N."/>
        </authorList>
    </citation>
    <scope>NUCLEOTIDE SEQUENCE [LARGE SCALE GENOMIC DNA]</scope>
    <source>
        <strain evidence="11">DSM 24868</strain>
    </source>
</reference>
<evidence type="ECO:0000256" key="2">
    <source>
        <dbReference type="ARBA" id="ARBA00007317"/>
    </source>
</evidence>
<feature type="domain" description="Lipoyl-binding" evidence="8">
    <location>
        <begin position="2"/>
        <end position="77"/>
    </location>
</feature>
<evidence type="ECO:0000256" key="3">
    <source>
        <dbReference type="ARBA" id="ARBA00022679"/>
    </source>
</evidence>
<dbReference type="PROSITE" id="PS50968">
    <property type="entry name" value="BIOTINYL_LIPOYL"/>
    <property type="match status" value="2"/>
</dbReference>
<evidence type="ECO:0000256" key="4">
    <source>
        <dbReference type="ARBA" id="ARBA00022823"/>
    </source>
</evidence>
<keyword evidence="11" id="KW-1185">Reference proteome</keyword>
<dbReference type="EC" id="2.3.1.-" evidence="6"/>
<feature type="region of interest" description="Disordered" evidence="7">
    <location>
        <begin position="83"/>
        <end position="129"/>
    </location>
</feature>
<dbReference type="SUPFAM" id="SSF51230">
    <property type="entry name" value="Single hybrid motif"/>
    <property type="match status" value="2"/>
</dbReference>
<dbReference type="GO" id="GO:0031405">
    <property type="term" value="F:lipoic acid binding"/>
    <property type="evidence" value="ECO:0007669"/>
    <property type="project" value="TreeGrafter"/>
</dbReference>
<dbReference type="InterPro" id="IPR001078">
    <property type="entry name" value="2-oxoacid_DH_actylTfrase"/>
</dbReference>
<dbReference type="STRING" id="1043493.SAMN05421637_0372"/>
<dbReference type="InterPro" id="IPR011053">
    <property type="entry name" value="Single_hybrid_motif"/>
</dbReference>
<evidence type="ECO:0000313" key="11">
    <source>
        <dbReference type="Proteomes" id="UP000183315"/>
    </source>
</evidence>
<feature type="domain" description="Lipoyl-binding" evidence="8">
    <location>
        <begin position="123"/>
        <end position="198"/>
    </location>
</feature>
<dbReference type="InterPro" id="IPR004167">
    <property type="entry name" value="PSBD"/>
</dbReference>
<feature type="compositionally biased region" description="Low complexity" evidence="7">
    <location>
        <begin position="204"/>
        <end position="215"/>
    </location>
</feature>
<organism evidence="10 11">
    <name type="scientific">Demequina mangrovi</name>
    <dbReference type="NCBI Taxonomy" id="1043493"/>
    <lineage>
        <taxon>Bacteria</taxon>
        <taxon>Bacillati</taxon>
        <taxon>Actinomycetota</taxon>
        <taxon>Actinomycetes</taxon>
        <taxon>Micrococcales</taxon>
        <taxon>Demequinaceae</taxon>
        <taxon>Demequina</taxon>
    </lineage>
</organism>
<dbReference type="InterPro" id="IPR050743">
    <property type="entry name" value="2-oxoacid_DH_E2_comp"/>
</dbReference>
<dbReference type="Gene3D" id="3.30.559.10">
    <property type="entry name" value="Chloramphenicol acetyltransferase-like domain"/>
    <property type="match status" value="1"/>
</dbReference>
<dbReference type="GO" id="GO:0016407">
    <property type="term" value="F:acetyltransferase activity"/>
    <property type="evidence" value="ECO:0007669"/>
    <property type="project" value="TreeGrafter"/>
</dbReference>
<keyword evidence="5 6" id="KW-0012">Acyltransferase</keyword>
<dbReference type="InterPro" id="IPR000089">
    <property type="entry name" value="Biotin_lipoyl"/>
</dbReference>
<dbReference type="OrthoDB" id="9805770at2"/>
<evidence type="ECO:0000256" key="6">
    <source>
        <dbReference type="RuleBase" id="RU003423"/>
    </source>
</evidence>
<dbReference type="PANTHER" id="PTHR43178">
    <property type="entry name" value="DIHYDROLIPOAMIDE ACETYLTRANSFERASE COMPONENT OF PYRUVATE DEHYDROGENASE COMPLEX"/>
    <property type="match status" value="1"/>
</dbReference>
<dbReference type="AlphaFoldDB" id="A0A1H6UQY1"/>
<evidence type="ECO:0000259" key="8">
    <source>
        <dbReference type="PROSITE" id="PS50968"/>
    </source>
</evidence>
<evidence type="ECO:0000256" key="7">
    <source>
        <dbReference type="SAM" id="MobiDB-lite"/>
    </source>
</evidence>
<dbReference type="InterPro" id="IPR023213">
    <property type="entry name" value="CAT-like_dom_sf"/>
</dbReference>
<keyword evidence="3 6" id="KW-0808">Transferase</keyword>
<dbReference type="CDD" id="cd06849">
    <property type="entry name" value="lipoyl_domain"/>
    <property type="match status" value="2"/>
</dbReference>
<gene>
    <name evidence="10" type="ORF">SAMN05421637_0372</name>
</gene>
<dbReference type="eggNOG" id="COG0508">
    <property type="taxonomic scope" value="Bacteria"/>
</dbReference>
<dbReference type="Pfam" id="PF02817">
    <property type="entry name" value="E3_binding"/>
    <property type="match status" value="1"/>
</dbReference>
<evidence type="ECO:0000259" key="9">
    <source>
        <dbReference type="PROSITE" id="PS51826"/>
    </source>
</evidence>
<feature type="compositionally biased region" description="Low complexity" evidence="7">
    <location>
        <begin position="83"/>
        <end position="99"/>
    </location>
</feature>
<dbReference type="Proteomes" id="UP000183315">
    <property type="component" value="Unassembled WGS sequence"/>
</dbReference>
<feature type="region of interest" description="Disordered" evidence="7">
    <location>
        <begin position="200"/>
        <end position="238"/>
    </location>
</feature>
<protein>
    <recommendedName>
        <fullName evidence="6">Dihydrolipoamide acetyltransferase component of pyruvate dehydrogenase complex</fullName>
        <ecNumber evidence="6">2.3.1.-</ecNumber>
    </recommendedName>
</protein>
<feature type="domain" description="Peripheral subunit-binding (PSBD)" evidence="9">
    <location>
        <begin position="254"/>
        <end position="291"/>
    </location>
</feature>
<comment type="cofactor">
    <cofactor evidence="1 6">
        <name>(R)-lipoate</name>
        <dbReference type="ChEBI" id="CHEBI:83088"/>
    </cofactor>
</comment>
<dbReference type="Pfam" id="PF00198">
    <property type="entry name" value="2-oxoacid_dh"/>
    <property type="match status" value="1"/>
</dbReference>
<dbReference type="SUPFAM" id="SSF52777">
    <property type="entry name" value="CoA-dependent acyltransferases"/>
    <property type="match status" value="1"/>
</dbReference>
<feature type="compositionally biased region" description="Pro residues" evidence="7">
    <location>
        <begin position="100"/>
        <end position="112"/>
    </location>
</feature>
<dbReference type="PROSITE" id="PS00189">
    <property type="entry name" value="LIPOYL"/>
    <property type="match status" value="2"/>
</dbReference>
<sequence length="558" mass="56168">MSNDVTLPALGESVTEGTVTRWLKAVGDTVAADEPLLEVSTDKVDTEIPSPFAGVLLEILVPEDEEAEVGAILARIGEAGEAGEAPAAAPAPEAAAPAPEAAPEPAPAPEAAPAPAAAPAGGGRDVTLPALGESVTEGTVTRWLKAVGDSVDADEPLLEVSTDKVDTEIPSPFAGVLTEIVVAEDEIAEVGSVLARIGEPGSAPAPAAAPEAAAPAPAPAAPAPAAPAPAAPAPAAPAAAPSAPAVVASSGSGYVTPIVRKLASDKGVDLSTVTGTGVGGRIRKEDVLAAATAAPAAPAPAAAAAPAPAASSANEVEVSELRGQTVKMTRIRKITADKMMESLHGMAQLTSVVEVDCTKIWALRARNKAAFSEKHGVNLTFLPFFTRAVAIALQEHAFLNASVVDDSIVYHPAVNLSLAVDTPKGLMLPTLKDADAKTIADHAKGIVDLAGKARSGGLSSDEISGGTFSVTNTGSGGTLFDTPIVPSPQVGILATCAIVKKPVVVKGPDGEDVISVRPMAYLPLSYDHRIVDGADAARFLQTVKRIIEAGEFESELGL</sequence>
<dbReference type="Gene3D" id="2.40.50.100">
    <property type="match status" value="2"/>
</dbReference>
<dbReference type="RefSeq" id="WP_074789080.1">
    <property type="nucleotide sequence ID" value="NZ_FNZI01000001.1"/>
</dbReference>
<dbReference type="PANTHER" id="PTHR43178:SF5">
    <property type="entry name" value="LIPOAMIDE ACYLTRANSFERASE COMPONENT OF BRANCHED-CHAIN ALPHA-KETO ACID DEHYDROGENASE COMPLEX, MITOCHONDRIAL"/>
    <property type="match status" value="1"/>
</dbReference>
<dbReference type="SUPFAM" id="SSF47005">
    <property type="entry name" value="Peripheral subunit-binding domain of 2-oxo acid dehydrogenase complex"/>
    <property type="match status" value="1"/>
</dbReference>
<comment type="similarity">
    <text evidence="2 6">Belongs to the 2-oxoacid dehydrogenase family.</text>
</comment>
<feature type="compositionally biased region" description="Pro residues" evidence="7">
    <location>
        <begin position="216"/>
        <end position="235"/>
    </location>
</feature>
<dbReference type="InterPro" id="IPR003016">
    <property type="entry name" value="2-oxoA_DH_lipoyl-BS"/>
</dbReference>
<name>A0A1H6UQY1_9MICO</name>
<proteinExistence type="inferred from homology"/>
<dbReference type="InterPro" id="IPR036625">
    <property type="entry name" value="E3-bd_dom_sf"/>
</dbReference>